<feature type="compositionally biased region" description="Basic and acidic residues" evidence="1">
    <location>
        <begin position="307"/>
        <end position="318"/>
    </location>
</feature>
<feature type="compositionally biased region" description="Basic residues" evidence="1">
    <location>
        <begin position="230"/>
        <end position="242"/>
    </location>
</feature>
<dbReference type="Gene3D" id="1.10.340.70">
    <property type="match status" value="1"/>
</dbReference>
<dbReference type="OrthoDB" id="10264707at2759"/>
<evidence type="ECO:0000256" key="1">
    <source>
        <dbReference type="SAM" id="MobiDB-lite"/>
    </source>
</evidence>
<feature type="compositionally biased region" description="Basic and acidic residues" evidence="1">
    <location>
        <begin position="255"/>
        <end position="265"/>
    </location>
</feature>
<dbReference type="eggNOG" id="ENOG502QRFX">
    <property type="taxonomic scope" value="Eukaryota"/>
</dbReference>
<feature type="compositionally biased region" description="Polar residues" evidence="1">
    <location>
        <begin position="64"/>
        <end position="77"/>
    </location>
</feature>
<dbReference type="EMBL" id="CP003006">
    <property type="protein sequence ID" value="AEO59729.1"/>
    <property type="molecule type" value="Genomic_DNA"/>
</dbReference>
<protein>
    <recommendedName>
        <fullName evidence="2">Zinc finger H2C2-type histone UAS binding domain-containing protein</fullName>
    </recommendedName>
</protein>
<dbReference type="STRING" id="573729.G2QJH2"/>
<accession>G2QJH2</accession>
<dbReference type="InterPro" id="IPR052742">
    <property type="entry name" value="Mito_N-acetyltransferase"/>
</dbReference>
<dbReference type="InParanoid" id="G2QJH2"/>
<sequence length="463" mass="49477">MLKDKEVISDPQRQYEIARSVHNQAHGGINKTTATIAERYHWSRIKETVSDVIRNCSECKDTNKTSSSQNQQPSPGTGVNGLKRPNPNAASSASACKRASPSPSAPGAGLDFAAAAAGAQRPPPVADPSHMSPFNVPAHQQYADPSAIAISILPPPSHHHPLPSPTDTAMTGHDVMSRDTHDPMLQQLHPHHHPPTAHPVTLPHTIPVPDYQPIDPQIIAQSSASADLHHHSHTHEHSHHHYSFSQPSPPPSHHQQHDHPHHDPDTDADAETFQALLNAAVTDDDEEEDANGSQLAVGVSSASPGIQRHDIGDDRERGNIPSPGGPVTHTASMSAHHDHQHQHQQHQHHHHPPPPPPEHTTPQPREGTKAEQEEEDEAVDRDLEMLIESQEDDEPLPAEHEDPELSGKASGRGDALPPVDVEMDIGTGGDTGAAVPVAASPGKVEDVAGSLAGGPAQGVARRG</sequence>
<feature type="compositionally biased region" description="Basic residues" evidence="1">
    <location>
        <begin position="338"/>
        <end position="352"/>
    </location>
</feature>
<dbReference type="HOGENOM" id="CLU_590767_0_0_1"/>
<name>G2QJH2_THET4</name>
<feature type="region of interest" description="Disordered" evidence="1">
    <location>
        <begin position="283"/>
        <end position="463"/>
    </location>
</feature>
<dbReference type="GeneID" id="11506924"/>
<evidence type="ECO:0000313" key="3">
    <source>
        <dbReference type="EMBL" id="AEO59729.1"/>
    </source>
</evidence>
<gene>
    <name evidence="3" type="ORF">MYCTH_2308224</name>
</gene>
<dbReference type="VEuPathDB" id="FungiDB:MYCTH_2308224"/>
<feature type="region of interest" description="Disordered" evidence="1">
    <location>
        <begin position="151"/>
        <end position="268"/>
    </location>
</feature>
<dbReference type="RefSeq" id="XP_003664974.1">
    <property type="nucleotide sequence ID" value="XM_003664926.1"/>
</dbReference>
<organism evidence="3 4">
    <name type="scientific">Thermothelomyces thermophilus (strain ATCC 42464 / BCRC 31852 / DSM 1799)</name>
    <name type="common">Sporotrichum thermophile</name>
    <dbReference type="NCBI Taxonomy" id="573729"/>
    <lineage>
        <taxon>Eukaryota</taxon>
        <taxon>Fungi</taxon>
        <taxon>Dikarya</taxon>
        <taxon>Ascomycota</taxon>
        <taxon>Pezizomycotina</taxon>
        <taxon>Sordariomycetes</taxon>
        <taxon>Sordariomycetidae</taxon>
        <taxon>Sordariales</taxon>
        <taxon>Chaetomiaceae</taxon>
        <taxon>Thermothelomyces</taxon>
    </lineage>
</organism>
<dbReference type="InterPro" id="IPR015416">
    <property type="entry name" value="Znf_H2C2_histone_UAS-bd"/>
</dbReference>
<dbReference type="GO" id="GO:0005634">
    <property type="term" value="C:nucleus"/>
    <property type="evidence" value="ECO:0007669"/>
    <property type="project" value="TreeGrafter"/>
</dbReference>
<dbReference type="PANTHER" id="PTHR43138:SF1">
    <property type="entry name" value="N-ACETYLTRANSFERASE ACA1"/>
    <property type="match status" value="1"/>
</dbReference>
<evidence type="ECO:0000313" key="4">
    <source>
        <dbReference type="Proteomes" id="UP000007322"/>
    </source>
</evidence>
<dbReference type="AlphaFoldDB" id="G2QJH2"/>
<feature type="domain" description="Zinc finger H2C2-type histone UAS binding" evidence="2">
    <location>
        <begin position="22"/>
        <end position="60"/>
    </location>
</feature>
<feature type="compositionally biased region" description="Low complexity" evidence="1">
    <location>
        <begin position="89"/>
        <end position="120"/>
    </location>
</feature>
<keyword evidence="4" id="KW-1185">Reference proteome</keyword>
<dbReference type="KEGG" id="mtm:MYCTH_2308224"/>
<dbReference type="Proteomes" id="UP000007322">
    <property type="component" value="Chromosome 5"/>
</dbReference>
<feature type="region of interest" description="Disordered" evidence="1">
    <location>
        <begin position="60"/>
        <end position="137"/>
    </location>
</feature>
<proteinExistence type="predicted"/>
<reference evidence="3 4" key="1">
    <citation type="journal article" date="2011" name="Nat. Biotechnol.">
        <title>Comparative genomic analysis of the thermophilic biomass-degrading fungi Myceliophthora thermophila and Thielavia terrestris.</title>
        <authorList>
            <person name="Berka R.M."/>
            <person name="Grigoriev I.V."/>
            <person name="Otillar R."/>
            <person name="Salamov A."/>
            <person name="Grimwood J."/>
            <person name="Reid I."/>
            <person name="Ishmael N."/>
            <person name="John T."/>
            <person name="Darmond C."/>
            <person name="Moisan M.-C."/>
            <person name="Henrissat B."/>
            <person name="Coutinho P.M."/>
            <person name="Lombard V."/>
            <person name="Natvig D.O."/>
            <person name="Lindquist E."/>
            <person name="Schmutz J."/>
            <person name="Lucas S."/>
            <person name="Harris P."/>
            <person name="Powlowski J."/>
            <person name="Bellemare A."/>
            <person name="Taylor D."/>
            <person name="Butler G."/>
            <person name="de Vries R.P."/>
            <person name="Allijn I.E."/>
            <person name="van den Brink J."/>
            <person name="Ushinsky S."/>
            <person name="Storms R."/>
            <person name="Powell A.J."/>
            <person name="Paulsen I.T."/>
            <person name="Elbourne L.D.H."/>
            <person name="Baker S.E."/>
            <person name="Magnuson J."/>
            <person name="LaBoissiere S."/>
            <person name="Clutterbuck A.J."/>
            <person name="Martinez D."/>
            <person name="Wogulis M."/>
            <person name="de Leon A.L."/>
            <person name="Rey M.W."/>
            <person name="Tsang A."/>
        </authorList>
    </citation>
    <scope>NUCLEOTIDE SEQUENCE [LARGE SCALE GENOMIC DNA]</scope>
    <source>
        <strain evidence="4">ATCC 42464 / BCRC 31852 / DSM 1799</strain>
    </source>
</reference>
<dbReference type="Pfam" id="PF09337">
    <property type="entry name" value="zf-H2C2"/>
    <property type="match status" value="1"/>
</dbReference>
<evidence type="ECO:0000259" key="2">
    <source>
        <dbReference type="Pfam" id="PF09337"/>
    </source>
</evidence>
<dbReference type="PANTHER" id="PTHR43138">
    <property type="entry name" value="ACETYLTRANSFERASE, GNAT FAMILY"/>
    <property type="match status" value="1"/>
</dbReference>